<dbReference type="CDD" id="cd22997">
    <property type="entry name" value="GT_LH"/>
    <property type="match status" value="2"/>
</dbReference>
<evidence type="ECO:0000313" key="1">
    <source>
        <dbReference type="EMBL" id="KJX93008.1"/>
    </source>
</evidence>
<accession>A0A0F4G6M4</accession>
<sequence>MVRAEDFLTFFYYGLAQVFLHRDATSFGASESPMLLPRLHEGSWRFLQSKPARGLLAAVLFLVTACLFLQSHTGTFAVPRDGTSSGPVADTPKGRLHLLIPATSTNADLCKLLLSAQVLGYPTPVLINYGDHEEQDPYKQHIGKVEGILKYLEQIERNDEYAEDLVLIIDGFDVWFQLRPDVLIRRYYDINAAADARAVETYGQDLVDQHDIRQTVIFGADKICWPVDLSRPACWAVPQSPFPDSSFGPRSTREDADERDRNAAQWLNSGTVMGPASDVRDVFKTALAEIQNNYRGDSDQYYFSGIFGDQEYARIQRVPHLLEAAKNRSMHLHDREDFSEGFRFEPLLFGTTKEYHIGIDYSLSMFQTLAFWSQQLSWTRTADVWTPPSGSPYPPSSAHFFSLPADIPASASPYADLDHRHPQRSTPWSEVQLVYNSITHQIPALLHVTGGPHEKDYRLYWWQKLWFQSQARELREARLALGQRQISNDTIRGMLWFNAEADEIDREGITGGGLGGVWTDRRGWLSWRRMCGAVESGILEVPDQEWFHPGPKWPEPETEPESLVNDAAQLSPVLVGELGDEAVTPIDGYAGVTDGQPALPADVPQRTLEPSLSLSSHKLESAISPASSLPSKPAALHLIVPASNPDPNLCKVLLSAGILGYPSPVIVNWNHTFVDNRYVEGGSHLAKLSGVETYLSSLEDAQDEDLVLMVDGYDVWLQLRPQTLVSRFYDINRKADERLAKELGPAQKTWNIHQEVVFGVQKRCWPWTFDDPPCYAAPESTLPADIYGPDTDTDIGFEPNPYIKFRPRYTNSGVVMGTVRGMRKMFRQAVMRLEKTEGEKNMGSDQYVLAHIIGDQNVWREAARRDEEAKASKAGRGLSKVFGGREKKPAKEPIYYNEDHIQQVREKAARESDGTLEFGVGYDYWSELGLATVFQEDETEWLVWSNSTQVTEVEATYNLPLKKSRLRHFPKDVSYTPPPFHTFNDEPLLPRNTSWDQVPLFTNAYTGVIPAVIHHNAHRDGRKKLREEWWDKLWMQPYARVMYDASIWEPVMPVAYAGGEGGEGSAKERKEYWPAERWKGGARTGPTTANGTAEVEWLRFDDVCRAYHEEVFRDGKGPWTLPDAH</sequence>
<dbReference type="PANTHER" id="PTHR36587:SF2">
    <property type="entry name" value="EXPRESSION SITE-ASSOCIATED GENE 3 (ESAG3)-LIKE PROTEIN"/>
    <property type="match status" value="1"/>
</dbReference>
<dbReference type="Proteomes" id="UP000033647">
    <property type="component" value="Unassembled WGS sequence"/>
</dbReference>
<keyword evidence="2" id="KW-1185">Reference proteome</keyword>
<dbReference type="PANTHER" id="PTHR36587">
    <property type="entry name" value="EXPRESSION SITE-ASSOCIATED GENE 3 (ESAG3)-LIKE PROTEIN"/>
    <property type="match status" value="1"/>
</dbReference>
<name>A0A0F4G6M4_9PEZI</name>
<comment type="caution">
    <text evidence="1">The sequence shown here is derived from an EMBL/GenBank/DDBJ whole genome shotgun (WGS) entry which is preliminary data.</text>
</comment>
<dbReference type="EMBL" id="LAFY01004414">
    <property type="protein sequence ID" value="KJX93008.1"/>
    <property type="molecule type" value="Genomic_DNA"/>
</dbReference>
<protein>
    <submittedName>
        <fullName evidence="1">Uncharacterized protein</fullName>
    </submittedName>
</protein>
<reference evidence="1 2" key="1">
    <citation type="submission" date="2015-03" db="EMBL/GenBank/DDBJ databases">
        <title>RNA-seq based gene annotation and comparative genomics of four Zymoseptoria species reveal species-specific pathogenicity related genes and transposable element activity.</title>
        <authorList>
            <person name="Grandaubert J."/>
            <person name="Bhattacharyya A."/>
            <person name="Stukenbrock E.H."/>
        </authorList>
    </citation>
    <scope>NUCLEOTIDE SEQUENCE [LARGE SCALE GENOMIC DNA]</scope>
    <source>
        <strain evidence="1 2">Zb18110</strain>
    </source>
</reference>
<gene>
    <name evidence="1" type="ORF">TI39_contig4455g00002</name>
</gene>
<dbReference type="OrthoDB" id="422736at2759"/>
<evidence type="ECO:0000313" key="2">
    <source>
        <dbReference type="Proteomes" id="UP000033647"/>
    </source>
</evidence>
<proteinExistence type="predicted"/>
<organism evidence="1 2">
    <name type="scientific">Zymoseptoria brevis</name>
    <dbReference type="NCBI Taxonomy" id="1047168"/>
    <lineage>
        <taxon>Eukaryota</taxon>
        <taxon>Fungi</taxon>
        <taxon>Dikarya</taxon>
        <taxon>Ascomycota</taxon>
        <taxon>Pezizomycotina</taxon>
        <taxon>Dothideomycetes</taxon>
        <taxon>Dothideomycetidae</taxon>
        <taxon>Mycosphaerellales</taxon>
        <taxon>Mycosphaerellaceae</taxon>
        <taxon>Zymoseptoria</taxon>
    </lineage>
</organism>
<dbReference type="AlphaFoldDB" id="A0A0F4G6M4"/>